<accession>A0A0R3PD54</accession>
<evidence type="ECO:0000256" key="1">
    <source>
        <dbReference type="SAM" id="MobiDB-lite"/>
    </source>
</evidence>
<keyword evidence="3" id="KW-1185">Reference proteome</keyword>
<dbReference type="WBParaSite" id="ACOC_0000182801-mRNA-1">
    <property type="protein sequence ID" value="ACOC_0000182801-mRNA-1"/>
    <property type="gene ID" value="ACOC_0000182801"/>
</dbReference>
<reference evidence="2 3" key="2">
    <citation type="submission" date="2018-11" db="EMBL/GenBank/DDBJ databases">
        <authorList>
            <consortium name="Pathogen Informatics"/>
        </authorList>
    </citation>
    <scope>NUCLEOTIDE SEQUENCE [LARGE SCALE GENOMIC DNA]</scope>
    <source>
        <strain evidence="2 3">Costa Rica</strain>
    </source>
</reference>
<proteinExistence type="predicted"/>
<sequence>MKTINHQEREDVLQQRRRRQVSRIKTRAAFDEQTGRQQWARRRRPVSGRPVQRLGAPGREKATSCAEDTQETSTYQCGLIVGNAIVSMKIPATQPVP</sequence>
<reference evidence="4" key="1">
    <citation type="submission" date="2017-02" db="UniProtKB">
        <authorList>
            <consortium name="WormBaseParasite"/>
        </authorList>
    </citation>
    <scope>IDENTIFICATION</scope>
</reference>
<dbReference type="Proteomes" id="UP000267027">
    <property type="component" value="Unassembled WGS sequence"/>
</dbReference>
<organism evidence="4">
    <name type="scientific">Angiostrongylus costaricensis</name>
    <name type="common">Nematode worm</name>
    <dbReference type="NCBI Taxonomy" id="334426"/>
    <lineage>
        <taxon>Eukaryota</taxon>
        <taxon>Metazoa</taxon>
        <taxon>Ecdysozoa</taxon>
        <taxon>Nematoda</taxon>
        <taxon>Chromadorea</taxon>
        <taxon>Rhabditida</taxon>
        <taxon>Rhabditina</taxon>
        <taxon>Rhabditomorpha</taxon>
        <taxon>Strongyloidea</taxon>
        <taxon>Metastrongylidae</taxon>
        <taxon>Angiostrongylus</taxon>
    </lineage>
</organism>
<feature type="region of interest" description="Disordered" evidence="1">
    <location>
        <begin position="1"/>
        <end position="20"/>
    </location>
</feature>
<feature type="compositionally biased region" description="Basic and acidic residues" evidence="1">
    <location>
        <begin position="1"/>
        <end position="14"/>
    </location>
</feature>
<protein>
    <submittedName>
        <fullName evidence="4">IBB domain-containing protein</fullName>
    </submittedName>
</protein>
<evidence type="ECO:0000313" key="2">
    <source>
        <dbReference type="EMBL" id="VDM53414.1"/>
    </source>
</evidence>
<evidence type="ECO:0000313" key="4">
    <source>
        <dbReference type="WBParaSite" id="ACOC_0000182801-mRNA-1"/>
    </source>
</evidence>
<dbReference type="EMBL" id="UYYA01000303">
    <property type="protein sequence ID" value="VDM53414.1"/>
    <property type="molecule type" value="Genomic_DNA"/>
</dbReference>
<feature type="region of interest" description="Disordered" evidence="1">
    <location>
        <begin position="30"/>
        <end position="69"/>
    </location>
</feature>
<gene>
    <name evidence="2" type="ORF">ACOC_LOCUS1829</name>
</gene>
<evidence type="ECO:0000313" key="3">
    <source>
        <dbReference type="Proteomes" id="UP000267027"/>
    </source>
</evidence>
<dbReference type="AlphaFoldDB" id="A0A0R3PD54"/>
<name>A0A0R3PD54_ANGCS</name>